<feature type="chain" id="PRO_5047069190" evidence="1">
    <location>
        <begin position="22"/>
        <end position="152"/>
    </location>
</feature>
<dbReference type="InterPro" id="IPR037401">
    <property type="entry name" value="SnoaL-like"/>
</dbReference>
<accession>A0ABW3H366</accession>
<keyword evidence="1" id="KW-0732">Signal</keyword>
<dbReference type="InterPro" id="IPR009959">
    <property type="entry name" value="Cyclase_SnoaL-like"/>
</dbReference>
<protein>
    <submittedName>
        <fullName evidence="3">Nuclear transport factor 2 family protein</fullName>
    </submittedName>
</protein>
<feature type="signal peptide" evidence="1">
    <location>
        <begin position="1"/>
        <end position="21"/>
    </location>
</feature>
<organism evidence="3 4">
    <name type="scientific">Sphingomonas canadensis</name>
    <dbReference type="NCBI Taxonomy" id="1219257"/>
    <lineage>
        <taxon>Bacteria</taxon>
        <taxon>Pseudomonadati</taxon>
        <taxon>Pseudomonadota</taxon>
        <taxon>Alphaproteobacteria</taxon>
        <taxon>Sphingomonadales</taxon>
        <taxon>Sphingomonadaceae</taxon>
        <taxon>Sphingomonas</taxon>
    </lineage>
</organism>
<dbReference type="EMBL" id="JBHTJG010000002">
    <property type="protein sequence ID" value="MFD0945916.1"/>
    <property type="molecule type" value="Genomic_DNA"/>
</dbReference>
<evidence type="ECO:0000256" key="1">
    <source>
        <dbReference type="SAM" id="SignalP"/>
    </source>
</evidence>
<comment type="caution">
    <text evidence="3">The sequence shown here is derived from an EMBL/GenBank/DDBJ whole genome shotgun (WGS) entry which is preliminary data.</text>
</comment>
<dbReference type="Proteomes" id="UP001596977">
    <property type="component" value="Unassembled WGS sequence"/>
</dbReference>
<dbReference type="RefSeq" id="WP_264943283.1">
    <property type="nucleotide sequence ID" value="NZ_JAPDRA010000002.1"/>
</dbReference>
<feature type="domain" description="SnoaL-like" evidence="2">
    <location>
        <begin position="51"/>
        <end position="134"/>
    </location>
</feature>
<keyword evidence="4" id="KW-1185">Reference proteome</keyword>
<evidence type="ECO:0000313" key="4">
    <source>
        <dbReference type="Proteomes" id="UP001596977"/>
    </source>
</evidence>
<dbReference type="PANTHER" id="PTHR38436:SF1">
    <property type="entry name" value="ESTER CYCLASE"/>
    <property type="match status" value="1"/>
</dbReference>
<dbReference type="Gene3D" id="3.10.450.50">
    <property type="match status" value="1"/>
</dbReference>
<reference evidence="4" key="1">
    <citation type="journal article" date="2019" name="Int. J. Syst. Evol. Microbiol.">
        <title>The Global Catalogue of Microorganisms (GCM) 10K type strain sequencing project: providing services to taxonomists for standard genome sequencing and annotation.</title>
        <authorList>
            <consortium name="The Broad Institute Genomics Platform"/>
            <consortium name="The Broad Institute Genome Sequencing Center for Infectious Disease"/>
            <person name="Wu L."/>
            <person name="Ma J."/>
        </authorList>
    </citation>
    <scope>NUCLEOTIDE SEQUENCE [LARGE SCALE GENOMIC DNA]</scope>
    <source>
        <strain evidence="4">CCUG 62982</strain>
    </source>
</reference>
<dbReference type="InterPro" id="IPR032710">
    <property type="entry name" value="NTF2-like_dom_sf"/>
</dbReference>
<dbReference type="Pfam" id="PF12680">
    <property type="entry name" value="SnoaL_2"/>
    <property type="match status" value="1"/>
</dbReference>
<dbReference type="SUPFAM" id="SSF54427">
    <property type="entry name" value="NTF2-like"/>
    <property type="match status" value="1"/>
</dbReference>
<evidence type="ECO:0000313" key="3">
    <source>
        <dbReference type="EMBL" id="MFD0945916.1"/>
    </source>
</evidence>
<proteinExistence type="predicted"/>
<evidence type="ECO:0000259" key="2">
    <source>
        <dbReference type="Pfam" id="PF12680"/>
    </source>
</evidence>
<sequence length="152" mass="16789">MRPTHVILAAALACAASPALAAVPDAECTLTPKEVVTKFVTEFYVGKKVRQAFETWVDPGYIQHNPMAASGRDAAIRFLEPFFANNPDIRYEIKRIIADGNLVAVHTHGRFSNEDRGIAVVDILRVEGCKVMEHWDVVQPVPEKAANENGMF</sequence>
<dbReference type="PANTHER" id="PTHR38436">
    <property type="entry name" value="POLYKETIDE CYCLASE SNOAL-LIKE DOMAIN"/>
    <property type="match status" value="1"/>
</dbReference>
<gene>
    <name evidence="3" type="ORF">ACFQ1E_06155</name>
</gene>
<name>A0ABW3H366_9SPHN</name>